<dbReference type="Pfam" id="PF00535">
    <property type="entry name" value="Glycos_transf_2"/>
    <property type="match status" value="1"/>
</dbReference>
<dbReference type="RefSeq" id="WP_144351470.1">
    <property type="nucleotide sequence ID" value="NZ_CP036259.1"/>
</dbReference>
<proteinExistence type="predicted"/>
<evidence type="ECO:0000313" key="2">
    <source>
        <dbReference type="EMBL" id="QDR82044.1"/>
    </source>
</evidence>
<accession>A0A517DXF3</accession>
<dbReference type="Proteomes" id="UP000320776">
    <property type="component" value="Chromosome"/>
</dbReference>
<evidence type="ECO:0000313" key="3">
    <source>
        <dbReference type="Proteomes" id="UP000320776"/>
    </source>
</evidence>
<feature type="domain" description="Glycosyltransferase 2-like" evidence="1">
    <location>
        <begin position="12"/>
        <end position="161"/>
    </location>
</feature>
<keyword evidence="2" id="KW-0808">Transferase</keyword>
<dbReference type="PANTHER" id="PTHR22916:SF67">
    <property type="entry name" value="COLANIC ACID BIOSYNTHESIS GLYCOSYL TRANSFERASE WCAE-RELATED"/>
    <property type="match status" value="1"/>
</dbReference>
<keyword evidence="3" id="KW-1185">Reference proteome</keyword>
<dbReference type="InterPro" id="IPR001173">
    <property type="entry name" value="Glyco_trans_2-like"/>
</dbReference>
<gene>
    <name evidence="2" type="ORF">SPTER_34650</name>
</gene>
<dbReference type="SUPFAM" id="SSF53448">
    <property type="entry name" value="Nucleotide-diphospho-sugar transferases"/>
    <property type="match status" value="1"/>
</dbReference>
<evidence type="ECO:0000259" key="1">
    <source>
        <dbReference type="Pfam" id="PF00535"/>
    </source>
</evidence>
<dbReference type="GO" id="GO:0016740">
    <property type="term" value="F:transferase activity"/>
    <property type="evidence" value="ECO:0007669"/>
    <property type="project" value="UniProtKB-KW"/>
</dbReference>
<dbReference type="CDD" id="cd06433">
    <property type="entry name" value="GT_2_WfgS_like"/>
    <property type="match status" value="1"/>
</dbReference>
<protein>
    <submittedName>
        <fullName evidence="2">WcaE: colanic acid biosynthesis glycosyltransferase WcaE</fullName>
    </submittedName>
</protein>
<dbReference type="OrthoDB" id="396512at2"/>
<name>A0A517DXF3_9FIRM</name>
<organism evidence="2 3">
    <name type="scientific">Sporomusa termitida</name>
    <dbReference type="NCBI Taxonomy" id="2377"/>
    <lineage>
        <taxon>Bacteria</taxon>
        <taxon>Bacillati</taxon>
        <taxon>Bacillota</taxon>
        <taxon>Negativicutes</taxon>
        <taxon>Selenomonadales</taxon>
        <taxon>Sporomusaceae</taxon>
        <taxon>Sporomusa</taxon>
    </lineage>
</organism>
<dbReference type="PANTHER" id="PTHR22916">
    <property type="entry name" value="GLYCOSYLTRANSFERASE"/>
    <property type="match status" value="1"/>
</dbReference>
<reference evidence="2 3" key="1">
    <citation type="submission" date="2019-02" db="EMBL/GenBank/DDBJ databases">
        <title>Closed genome of Sporomusa termitida DSM 4440.</title>
        <authorList>
            <person name="Poehlein A."/>
            <person name="Daniel R."/>
        </authorList>
    </citation>
    <scope>NUCLEOTIDE SEQUENCE [LARGE SCALE GENOMIC DNA]</scope>
    <source>
        <strain evidence="2 3">DSM 4440</strain>
    </source>
</reference>
<dbReference type="AlphaFoldDB" id="A0A517DXF3"/>
<dbReference type="Gene3D" id="3.90.550.10">
    <property type="entry name" value="Spore Coat Polysaccharide Biosynthesis Protein SpsA, Chain A"/>
    <property type="match status" value="1"/>
</dbReference>
<dbReference type="EMBL" id="CP036259">
    <property type="protein sequence ID" value="QDR82044.1"/>
    <property type="molecule type" value="Genomic_DNA"/>
</dbReference>
<dbReference type="InterPro" id="IPR029044">
    <property type="entry name" value="Nucleotide-diphossugar_trans"/>
</dbReference>
<dbReference type="KEGG" id="sted:SPTER_34650"/>
<sequence>MNDQSFMGPKVTIITVTRNNGQSLKKAFDSVANQSYPNIEYIVIDGVSTDETLQLISQYENTISYWVSEPDKGIYNAMNKGLNYAHGELVYFLNSDDYFYDRQTIQDVVDLYLQLGKPAVIYGDVMTYSSIAGRKVGRSGRKIGLRQVQKGRVICHQAMFMQTEILKKHKFNEEYRIAADYDLQIRCLKVGYQFAYIDKIITHFSIDGLSSLSAGKQATVYEKIRIIRTHFNRCTFYCFYFFAKLKLFRMAIRGFLRRIAI</sequence>